<protein>
    <submittedName>
        <fullName evidence="1">Uncharacterized protein</fullName>
    </submittedName>
</protein>
<evidence type="ECO:0000313" key="1">
    <source>
        <dbReference type="EMBL" id="PKG30846.1"/>
    </source>
</evidence>
<dbReference type="AlphaFoldDB" id="A0A2N0ZMY7"/>
<comment type="caution">
    <text evidence="1">The sequence shown here is derived from an EMBL/GenBank/DDBJ whole genome shotgun (WGS) entry which is preliminary data.</text>
</comment>
<proteinExistence type="predicted"/>
<gene>
    <name evidence="1" type="ORF">CWS20_01115</name>
</gene>
<dbReference type="Proteomes" id="UP000233343">
    <property type="component" value="Unassembled WGS sequence"/>
</dbReference>
<evidence type="ECO:0000313" key="2">
    <source>
        <dbReference type="Proteomes" id="UP000233343"/>
    </source>
</evidence>
<name>A0A2N0ZMY7_9BACI</name>
<organism evidence="1 2">
    <name type="scientific">Cytobacillus horneckiae</name>
    <dbReference type="NCBI Taxonomy" id="549687"/>
    <lineage>
        <taxon>Bacteria</taxon>
        <taxon>Bacillati</taxon>
        <taxon>Bacillota</taxon>
        <taxon>Bacilli</taxon>
        <taxon>Bacillales</taxon>
        <taxon>Bacillaceae</taxon>
        <taxon>Cytobacillus</taxon>
    </lineage>
</organism>
<sequence length="96" mass="10592">MALQISTSVEVYGTQLMFVNSYHQIDLINGNKEGLSMTVSVYDNHLKGNLIEQRSYSFVPSVAIDALNFIAQGYIYLKAQPEYAGAVDIIEEGITA</sequence>
<accession>A0A2N0ZMY7</accession>
<keyword evidence="2" id="KW-1185">Reference proteome</keyword>
<reference evidence="1 2" key="1">
    <citation type="journal article" date="2010" name="Int. J. Syst. Evol. Microbiol.">
        <title>Bacillus horneckiae sp. nov., isolated from a spacecraft-assembly clean room.</title>
        <authorList>
            <person name="Vaishampayan P."/>
            <person name="Probst A."/>
            <person name="Krishnamurthi S."/>
            <person name="Ghosh S."/>
            <person name="Osman S."/>
            <person name="McDowall A."/>
            <person name="Ruckmani A."/>
            <person name="Mayilraj S."/>
            <person name="Venkateswaran K."/>
        </authorList>
    </citation>
    <scope>NUCLEOTIDE SEQUENCE [LARGE SCALE GENOMIC DNA]</scope>
    <source>
        <strain evidence="2">1PO1SC</strain>
    </source>
</reference>
<dbReference type="RefSeq" id="WP_066192320.1">
    <property type="nucleotide sequence ID" value="NZ_PISD01000004.1"/>
</dbReference>
<dbReference type="EMBL" id="PISD01000004">
    <property type="protein sequence ID" value="PKG30846.1"/>
    <property type="molecule type" value="Genomic_DNA"/>
</dbReference>